<organism evidence="2 3">
    <name type="scientific">Methylobacillus flagellatus (strain ATCC 51484 / DSM 6875 / VKM B-1610 / KT)</name>
    <dbReference type="NCBI Taxonomy" id="265072"/>
    <lineage>
        <taxon>Bacteria</taxon>
        <taxon>Pseudomonadati</taxon>
        <taxon>Pseudomonadota</taxon>
        <taxon>Betaproteobacteria</taxon>
        <taxon>Nitrosomonadales</taxon>
        <taxon>Methylophilaceae</taxon>
        <taxon>Methylobacillus</taxon>
    </lineage>
</organism>
<dbReference type="HOGENOM" id="CLU_828495_0_0_4"/>
<reference evidence="2 3" key="1">
    <citation type="submission" date="2006-03" db="EMBL/GenBank/DDBJ databases">
        <title>Complete sequence of Methylobacillus flagellatus KT.</title>
        <authorList>
            <consortium name="US DOE Joint Genome Institute"/>
            <person name="Copeland A."/>
            <person name="Lucas S."/>
            <person name="Lapidus A."/>
            <person name="Barry K."/>
            <person name="Detter J.C."/>
            <person name="Glavina del Rio T."/>
            <person name="Hammon N."/>
            <person name="Israni S."/>
            <person name="Dalin E."/>
            <person name="Tice H."/>
            <person name="Pitluck S."/>
            <person name="Brettin T."/>
            <person name="Bruce D."/>
            <person name="Han C."/>
            <person name="Tapia R."/>
            <person name="Saunders E."/>
            <person name="Gilna P."/>
            <person name="Schmutz J."/>
            <person name="Larimer F."/>
            <person name="Land M."/>
            <person name="Kyrpides N."/>
            <person name="Anderson I."/>
            <person name="Richardson P."/>
        </authorList>
    </citation>
    <scope>NUCLEOTIDE SEQUENCE [LARGE SCALE GENOMIC DNA]</scope>
    <source>
        <strain evidence="3">KT / ATCC 51484 / DSM 6875</strain>
    </source>
</reference>
<dbReference type="KEGG" id="mfa:Mfla_1344"/>
<sequence>MMPAMPMHPIPRNPGTCFKCCWATGLLMFLSIAHASGFEPLPISGVLLEHGSSAYILCNATGKFDPEGRHMAPRKPTVEHSNACAIFPENEIAAPLPGFKLFKHANRQAVMNNALTGQTDKKIANVMDVVWRNPAVGECIYGTRVLALSSLDADYNMQMPGKQFFRITDIARGGFAGQDIEVAYAMYATGAEPVYRIGRTFTAVQYYKRPGYERQPLTEPAFREAVNGVETSERAVPSFSQQTASLNDDWVNFTTLVGLPKRPASPMLYVKAPCSNETPAEQPQAIRLRQAIAPFIELSVPGFVPSQFVPSGLLSKPAINSTTPQP</sequence>
<keyword evidence="3" id="KW-1185">Reference proteome</keyword>
<evidence type="ECO:0000313" key="3">
    <source>
        <dbReference type="Proteomes" id="UP000002440"/>
    </source>
</evidence>
<dbReference type="RefSeq" id="WP_011479566.1">
    <property type="nucleotide sequence ID" value="NC_007947.1"/>
</dbReference>
<gene>
    <name evidence="2" type="ordered locus">Mfla_1344</name>
</gene>
<dbReference type="Proteomes" id="UP000002440">
    <property type="component" value="Chromosome"/>
</dbReference>
<dbReference type="OrthoDB" id="8532324at2"/>
<name>Q1H1M5_METFK</name>
<feature type="signal peptide" evidence="1">
    <location>
        <begin position="1"/>
        <end position="35"/>
    </location>
</feature>
<keyword evidence="1" id="KW-0732">Signal</keyword>
<feature type="chain" id="PRO_5004189887" evidence="1">
    <location>
        <begin position="36"/>
        <end position="326"/>
    </location>
</feature>
<protein>
    <submittedName>
        <fullName evidence="2">Uncharacterized protein</fullName>
    </submittedName>
</protein>
<dbReference type="AlphaFoldDB" id="Q1H1M5"/>
<proteinExistence type="predicted"/>
<dbReference type="eggNOG" id="ENOG50342ZJ">
    <property type="taxonomic scope" value="Bacteria"/>
</dbReference>
<dbReference type="EMBL" id="CP000284">
    <property type="protein sequence ID" value="ABE49612.1"/>
    <property type="molecule type" value="Genomic_DNA"/>
</dbReference>
<accession>Q1H1M5</accession>
<evidence type="ECO:0000313" key="2">
    <source>
        <dbReference type="EMBL" id="ABE49612.1"/>
    </source>
</evidence>
<dbReference type="STRING" id="265072.Mfla_1344"/>
<evidence type="ECO:0000256" key="1">
    <source>
        <dbReference type="SAM" id="SignalP"/>
    </source>
</evidence>